<dbReference type="Proteomes" id="UP000192266">
    <property type="component" value="Unassembled WGS sequence"/>
</dbReference>
<dbReference type="Gene3D" id="2.40.100.10">
    <property type="entry name" value="Cyclophilin-like"/>
    <property type="match status" value="1"/>
</dbReference>
<evidence type="ECO:0000313" key="5">
    <source>
        <dbReference type="EMBL" id="SMB98279.1"/>
    </source>
</evidence>
<keyword evidence="3" id="KW-0067">ATP-binding</keyword>
<dbReference type="SUPFAM" id="SSF160467">
    <property type="entry name" value="PH0987 N-terminal domain-like"/>
    <property type="match status" value="1"/>
</dbReference>
<dbReference type="GO" id="GO:0005524">
    <property type="term" value="F:ATP binding"/>
    <property type="evidence" value="ECO:0007669"/>
    <property type="project" value="UniProtKB-KW"/>
</dbReference>
<dbReference type="Gene3D" id="3.30.1360.40">
    <property type="match status" value="1"/>
</dbReference>
<dbReference type="OrthoDB" id="9778567at2"/>
<accession>A0A1W1VY13</accession>
<dbReference type="InterPro" id="IPR003833">
    <property type="entry name" value="CT_C_D"/>
</dbReference>
<evidence type="ECO:0000256" key="2">
    <source>
        <dbReference type="ARBA" id="ARBA00022801"/>
    </source>
</evidence>
<feature type="domain" description="Carboxyltransferase" evidence="4">
    <location>
        <begin position="1"/>
        <end position="208"/>
    </location>
</feature>
<proteinExistence type="predicted"/>
<protein>
    <submittedName>
        <fullName evidence="5">Allophanate hydrolase subunit 1</fullName>
    </submittedName>
</protein>
<dbReference type="STRING" id="645990.SAMN00120144_1036"/>
<keyword evidence="1" id="KW-0547">Nucleotide-binding</keyword>
<reference evidence="5 6" key="1">
    <citation type="submission" date="2017-04" db="EMBL/GenBank/DDBJ databases">
        <authorList>
            <person name="Afonso C.L."/>
            <person name="Miller P.J."/>
            <person name="Scott M.A."/>
            <person name="Spackman E."/>
            <person name="Goraichik I."/>
            <person name="Dimitrov K.M."/>
            <person name="Suarez D.L."/>
            <person name="Swayne D.E."/>
        </authorList>
    </citation>
    <scope>NUCLEOTIDE SEQUENCE [LARGE SCALE GENOMIC DNA]</scope>
    <source>
        <strain evidence="5 6">DSM 11622</strain>
    </source>
</reference>
<keyword evidence="2 5" id="KW-0378">Hydrolase</keyword>
<gene>
    <name evidence="5" type="ORF">SAMN00120144_1036</name>
</gene>
<dbReference type="InterPro" id="IPR029000">
    <property type="entry name" value="Cyclophilin-like_dom_sf"/>
</dbReference>
<dbReference type="NCBIfam" id="TIGR00370">
    <property type="entry name" value="5-oxoprolinase subunit PxpB"/>
    <property type="match status" value="1"/>
</dbReference>
<organism evidence="5 6">
    <name type="scientific">Hymenobacter roseosalivarius DSM 11622</name>
    <dbReference type="NCBI Taxonomy" id="645990"/>
    <lineage>
        <taxon>Bacteria</taxon>
        <taxon>Pseudomonadati</taxon>
        <taxon>Bacteroidota</taxon>
        <taxon>Cytophagia</taxon>
        <taxon>Cytophagales</taxon>
        <taxon>Hymenobacteraceae</taxon>
        <taxon>Hymenobacter</taxon>
    </lineage>
</organism>
<dbReference type="EMBL" id="FWWW01000082">
    <property type="protein sequence ID" value="SMB98279.1"/>
    <property type="molecule type" value="Genomic_DNA"/>
</dbReference>
<dbReference type="GO" id="GO:0016787">
    <property type="term" value="F:hydrolase activity"/>
    <property type="evidence" value="ECO:0007669"/>
    <property type="project" value="UniProtKB-KW"/>
</dbReference>
<dbReference type="SMART" id="SM00796">
    <property type="entry name" value="AHS1"/>
    <property type="match status" value="1"/>
</dbReference>
<dbReference type="PANTHER" id="PTHR34698:SF2">
    <property type="entry name" value="5-OXOPROLINASE SUBUNIT B"/>
    <property type="match status" value="1"/>
</dbReference>
<evidence type="ECO:0000256" key="1">
    <source>
        <dbReference type="ARBA" id="ARBA00022741"/>
    </source>
</evidence>
<name>A0A1W1VY13_9BACT</name>
<dbReference type="InterPro" id="IPR010016">
    <property type="entry name" value="PxpB"/>
</dbReference>
<dbReference type="SUPFAM" id="SSF50891">
    <property type="entry name" value="Cyclophilin-like"/>
    <property type="match status" value="1"/>
</dbReference>
<evidence type="ECO:0000256" key="3">
    <source>
        <dbReference type="ARBA" id="ARBA00022840"/>
    </source>
</evidence>
<evidence type="ECO:0000313" key="6">
    <source>
        <dbReference type="Proteomes" id="UP000192266"/>
    </source>
</evidence>
<dbReference type="PANTHER" id="PTHR34698">
    <property type="entry name" value="5-OXOPROLINASE SUBUNIT B"/>
    <property type="match status" value="1"/>
</dbReference>
<sequence length="232" mass="25261">MYPLGDSGIVLHFSDVFDAPTQQAIRACCACLDQLNVPGLLEYVPAYTTLTIYYNPWLISQEGRCDPYERMTEIMEQMLAQAQTPAAESAPTVVEIPVCYGGQFGPDLEEVARNAGLSAADVIRLHGHGEYVVAMVGFAPGFPYLAGLNEQLAAPRKAQPRPRVPAGSVGIAGRQTGIYSISSPGGWQLIGRTPRRIFRPEHTIPSLLRAGDQVRFVSVSAAEFEQQNEHES</sequence>
<dbReference type="AlphaFoldDB" id="A0A1W1VY13"/>
<evidence type="ECO:0000259" key="4">
    <source>
        <dbReference type="SMART" id="SM00796"/>
    </source>
</evidence>
<dbReference type="Pfam" id="PF02682">
    <property type="entry name" value="CT_C_D"/>
    <property type="match status" value="1"/>
</dbReference>
<keyword evidence="6" id="KW-1185">Reference proteome</keyword>